<comment type="caution">
    <text evidence="2">The sequence shown here is derived from an EMBL/GenBank/DDBJ whole genome shotgun (WGS) entry which is preliminary data.</text>
</comment>
<evidence type="ECO:0000313" key="2">
    <source>
        <dbReference type="EMBL" id="PXX89778.1"/>
    </source>
</evidence>
<dbReference type="Proteomes" id="UP000253987">
    <property type="component" value="Unassembled WGS sequence"/>
</dbReference>
<keyword evidence="3" id="KW-1185">Reference proteome</keyword>
<dbReference type="SUPFAM" id="SSF53474">
    <property type="entry name" value="alpha/beta-Hydrolases"/>
    <property type="match status" value="1"/>
</dbReference>
<evidence type="ECO:0000313" key="3">
    <source>
        <dbReference type="Proteomes" id="UP000253987"/>
    </source>
</evidence>
<dbReference type="RefSeq" id="WP_114613990.1">
    <property type="nucleotide sequence ID" value="NZ_QFWX01000006.1"/>
</dbReference>
<reference evidence="3" key="1">
    <citation type="submission" date="2018-05" db="EMBL/GenBank/DDBJ databases">
        <authorList>
            <person name="Lu D."/>
        </authorList>
    </citation>
    <scope>NUCLEOTIDE SEQUENCE [LARGE SCALE GENOMIC DNA]</scope>
    <source>
        <strain evidence="3">F01</strain>
    </source>
</reference>
<evidence type="ECO:0000259" key="1">
    <source>
        <dbReference type="Pfam" id="PF12697"/>
    </source>
</evidence>
<accession>A0A2V3ZLF1</accession>
<dbReference type="Pfam" id="PF12697">
    <property type="entry name" value="Abhydrolase_6"/>
    <property type="match status" value="1"/>
</dbReference>
<proteinExistence type="predicted"/>
<name>A0A2V3ZLF1_9GAMM</name>
<dbReference type="AlphaFoldDB" id="A0A2V3ZLF1"/>
<dbReference type="OrthoDB" id="9780744at2"/>
<sequence length="250" mass="27629">MTQTAYQTPLVVVGGWGVDAAMLLPLFDGWPGEIHLVSLTDTLMTRCESVAEVADYLLDHYPCPSVWAGWSQGAQVAMAAAAQSDLQEARVITLAGFPRFTAGPDWPVGMSAESFNTFRDAIASETGPAWRHFQQLLIHGCEDYLKARKELQPWLKQGASVTSASLIRGLEWLEREDQRGLWQELPVPALHLQAEQDAVVRSWAGSFAPARSANVITVPGMTHWPRGQAVARCREEIHRFAFSTGDSWQI</sequence>
<reference evidence="2 3" key="2">
    <citation type="submission" date="2018-06" db="EMBL/GenBank/DDBJ databases">
        <title>Marinobactersediminissp. nov, a moderately halophilic bacterium isolated from marine solar saltern.</title>
        <authorList>
            <person name="Zhang Y."/>
        </authorList>
    </citation>
    <scope>NUCLEOTIDE SEQUENCE [LARGE SCALE GENOMIC DNA]</scope>
    <source>
        <strain evidence="2 3">F01</strain>
    </source>
</reference>
<gene>
    <name evidence="2" type="ORF">DIT71_14825</name>
</gene>
<dbReference type="InterPro" id="IPR029058">
    <property type="entry name" value="AB_hydrolase_fold"/>
</dbReference>
<dbReference type="EMBL" id="QFWX01000006">
    <property type="protein sequence ID" value="PXX89778.1"/>
    <property type="molecule type" value="Genomic_DNA"/>
</dbReference>
<dbReference type="InterPro" id="IPR000073">
    <property type="entry name" value="AB_hydrolase_1"/>
</dbReference>
<feature type="domain" description="AB hydrolase-1" evidence="1">
    <location>
        <begin position="46"/>
        <end position="229"/>
    </location>
</feature>
<organism evidence="2 3">
    <name type="scientific">Marinobacter vulgaris</name>
    <dbReference type="NCBI Taxonomy" id="1928331"/>
    <lineage>
        <taxon>Bacteria</taxon>
        <taxon>Pseudomonadati</taxon>
        <taxon>Pseudomonadota</taxon>
        <taxon>Gammaproteobacteria</taxon>
        <taxon>Pseudomonadales</taxon>
        <taxon>Marinobacteraceae</taxon>
        <taxon>Marinobacter</taxon>
    </lineage>
</organism>
<dbReference type="Gene3D" id="3.40.50.1820">
    <property type="entry name" value="alpha/beta hydrolase"/>
    <property type="match status" value="1"/>
</dbReference>
<protein>
    <submittedName>
        <fullName evidence="2">Carboxylesterase</fullName>
    </submittedName>
</protein>